<comment type="caution">
    <text evidence="6">The sequence shown here is derived from an EMBL/GenBank/DDBJ whole genome shotgun (WGS) entry which is preliminary data.</text>
</comment>
<dbReference type="Gene3D" id="3.40.50.10390">
    <property type="entry name" value="Gingipain r, domain 1"/>
    <property type="match status" value="1"/>
</dbReference>
<organism evidence="6">
    <name type="scientific">Ignavibacterium album</name>
    <dbReference type="NCBI Taxonomy" id="591197"/>
    <lineage>
        <taxon>Bacteria</taxon>
        <taxon>Pseudomonadati</taxon>
        <taxon>Ignavibacteriota</taxon>
        <taxon>Ignavibacteria</taxon>
        <taxon>Ignavibacteriales</taxon>
        <taxon>Ignavibacteriaceae</taxon>
        <taxon>Ignavibacterium</taxon>
    </lineage>
</organism>
<keyword evidence="1 2" id="KW-0732">Signal</keyword>
<feature type="domain" description="FlgD/Vpr Ig-like" evidence="5">
    <location>
        <begin position="1244"/>
        <end position="1314"/>
    </location>
</feature>
<dbReference type="CDD" id="cd02258">
    <property type="entry name" value="Peptidase_C25_N"/>
    <property type="match status" value="1"/>
</dbReference>
<dbReference type="NCBIfam" id="NF033707">
    <property type="entry name" value="T9SS_sortase"/>
    <property type="match status" value="1"/>
</dbReference>
<dbReference type="Gene3D" id="3.40.50.1460">
    <property type="match status" value="1"/>
</dbReference>
<evidence type="ECO:0000259" key="5">
    <source>
        <dbReference type="Pfam" id="PF13860"/>
    </source>
</evidence>
<dbReference type="GO" id="GO:0004197">
    <property type="term" value="F:cysteine-type endopeptidase activity"/>
    <property type="evidence" value="ECO:0007669"/>
    <property type="project" value="InterPro"/>
</dbReference>
<dbReference type="InterPro" id="IPR001769">
    <property type="entry name" value="Gingipain"/>
</dbReference>
<dbReference type="InterPro" id="IPR029031">
    <property type="entry name" value="Gingipain_N_sf"/>
</dbReference>
<dbReference type="Pfam" id="PF01364">
    <property type="entry name" value="Peptidase_C25"/>
    <property type="match status" value="1"/>
</dbReference>
<protein>
    <submittedName>
        <fullName evidence="6">Type IX secretion system sortase PorU</fullName>
    </submittedName>
</protein>
<name>A0A7V2ZK85_9BACT</name>
<dbReference type="InterPro" id="IPR038490">
    <property type="entry name" value="Gingipain_propep_sf"/>
</dbReference>
<dbReference type="EMBL" id="DSUJ01000008">
    <property type="protein sequence ID" value="HFI91499.1"/>
    <property type="molecule type" value="Genomic_DNA"/>
</dbReference>
<proteinExistence type="predicted"/>
<evidence type="ECO:0000259" key="4">
    <source>
        <dbReference type="Pfam" id="PF08126"/>
    </source>
</evidence>
<feature type="domain" description="Gingipain" evidence="3">
    <location>
        <begin position="601"/>
        <end position="969"/>
    </location>
</feature>
<evidence type="ECO:0000313" key="6">
    <source>
        <dbReference type="EMBL" id="HFI91499.1"/>
    </source>
</evidence>
<dbReference type="NCBIfam" id="TIGR04183">
    <property type="entry name" value="Por_Secre_tail"/>
    <property type="match status" value="1"/>
</dbReference>
<dbReference type="InterPro" id="IPR026444">
    <property type="entry name" value="Secre_tail"/>
</dbReference>
<dbReference type="InterPro" id="IPR029030">
    <property type="entry name" value="Caspase-like_dom_sf"/>
</dbReference>
<evidence type="ECO:0000259" key="3">
    <source>
        <dbReference type="Pfam" id="PF01364"/>
    </source>
</evidence>
<feature type="signal peptide" evidence="2">
    <location>
        <begin position="1"/>
        <end position="21"/>
    </location>
</feature>
<evidence type="ECO:0000256" key="2">
    <source>
        <dbReference type="SAM" id="SignalP"/>
    </source>
</evidence>
<dbReference type="Gene3D" id="2.60.40.4070">
    <property type="match status" value="1"/>
</dbReference>
<dbReference type="Pfam" id="PF08126">
    <property type="entry name" value="Propeptide_C25"/>
    <property type="match status" value="1"/>
</dbReference>
<dbReference type="SUPFAM" id="SSF52129">
    <property type="entry name" value="Caspase-like"/>
    <property type="match status" value="1"/>
</dbReference>
<feature type="domain" description="Gingipain propeptide" evidence="4">
    <location>
        <begin position="23"/>
        <end position="204"/>
    </location>
</feature>
<dbReference type="InterPro" id="IPR012600">
    <property type="entry name" value="Propeptide_C25"/>
</dbReference>
<dbReference type="Gene3D" id="2.60.40.3800">
    <property type="match status" value="1"/>
</dbReference>
<sequence length="1331" mass="150397">MKSGISYLLVTLIYFSFSAFAQNDIQIINSDFNSLTIKYNPIYTDTSIVKIGSENFRNIKLQFGKLLNPDETGGPLIQKRIIPVGVPDEFGNTIEILNYSYKEIEGQILPIPEMVPDSISYSLNYYKGNLYYSENQSELVSFGDAGFARDILLQNILVSPIQFDPTQNKIRLYTEIIFRINFSKTQVKSISADNFLDGAVVNFDVAKYWNKSTQRTNKINVTNSVLANGKWVRFETPEEGIYKITRSQLSSFGIDPNTVDPRTIKIYNNGGKTLPELQSAQRPVDLVENAILVVGEEDGKFDANDYILFYGRGTNFFDYDTDGKTIKRFKHPYSKSNYYWITSGGNAGKRMSAKSSLSDNPDFQQNTTVAFAYKEDDKINLGKTGRQWFGDDFSQTVLQRIYMSKLEARIPSEQVKYNVRFIVGSSSNLTLSVSENGNQIYSGTLSGYGSNKYQVGRAHPLSFTYSGNIPNDLSSLTFRINPAASTSVGYLDYFEIEYKRELKALDDFLIIYSNEVNGIIEYHLSNFSTSNISVFDVTDFSNVKVIQNTDIRGAECYFKINESATQRSKYIALESGKFKSPINPTEISNSNLRGEITGAEFIIISPKEFLDVANRLKNYRENQTIPAIPTYVAEVEKIYNEFSGGLQDVTALRDYIKYAYENWQIKPKYVLLFGKGTYDYKNIEGFGDNFVPTWQSEESLILIYNADSYTTDDFFVRAVGDDSIIDLSVGRIPARSLSEINNYFDKIIKYEKSSDKAPWRNLITLVSDDGWTSSGDDTSLHTRPNEELSKFYFPQSFDFNKIYLAAYPPVITSGGRRKPEVNERIISSINEGTVYLNYIGHGNPEVWTHEIVFEKTVSIPRLRNERLFVLGTFTCDFGYFDIPNYQSGAEQLVLLKDYGAIAAFTATRLVFAGENEGLNKDFIDRMFRSGLDTMNLPITLGRGFYLTKLTNYSVNDQKYILIGDPTIRLNIPVLNSSIDSVNGQILTNDIQIKALSKVKIDGRVVNTDNSTRTDFNGEAILTVFDSERDVPLPEISPNPNNPFTMTVQNSIIFRGRISIINGEFSTEFYVPKDISYENKNGKINLYFFNQENDGVGFTKKIIVGGTDSTVANDGKGPEINIFFDDENYQSAYLVGSNPLLIVKLIDETGLNTTGTGIGHKLEGILNEQVNNPIDFTNYFTSDLDAGGKSGKINYQFSRLDGGDYSIQIKAWDIFNNFSTEKAYFSVVGDDDLVVRDIYNYPNPFGGKTTFTFQQNLSEPIDVKIRVYTIAGRLIKEIEQRYINDRYVTIDWDGRDADGNELANGTYLYKLVVKTSDGKFNKSYLGKLAVIR</sequence>
<accession>A0A7V2ZK85</accession>
<evidence type="ECO:0000256" key="1">
    <source>
        <dbReference type="ARBA" id="ARBA00022729"/>
    </source>
</evidence>
<dbReference type="Pfam" id="PF13860">
    <property type="entry name" value="FlgD_ig"/>
    <property type="match status" value="1"/>
</dbReference>
<gene>
    <name evidence="6" type="primary">porU</name>
    <name evidence="6" type="ORF">ENS31_08235</name>
</gene>
<dbReference type="InterPro" id="IPR025965">
    <property type="entry name" value="FlgD/Vpr_Ig-like"/>
</dbReference>
<feature type="chain" id="PRO_5030742975" evidence="2">
    <location>
        <begin position="22"/>
        <end position="1331"/>
    </location>
</feature>
<dbReference type="GO" id="GO:0006508">
    <property type="term" value="P:proteolysis"/>
    <property type="evidence" value="ECO:0007669"/>
    <property type="project" value="InterPro"/>
</dbReference>
<reference evidence="6" key="1">
    <citation type="journal article" date="2020" name="mSystems">
        <title>Genome- and Community-Level Interaction Insights into Carbon Utilization and Element Cycling Functions of Hydrothermarchaeota in Hydrothermal Sediment.</title>
        <authorList>
            <person name="Zhou Z."/>
            <person name="Liu Y."/>
            <person name="Xu W."/>
            <person name="Pan J."/>
            <person name="Luo Z.H."/>
            <person name="Li M."/>
        </authorList>
    </citation>
    <scope>NUCLEOTIDE SEQUENCE [LARGE SCALE GENOMIC DNA]</scope>
    <source>
        <strain evidence="6">SpSt-479</strain>
    </source>
</reference>